<protein>
    <submittedName>
        <fullName evidence="2">Uncharacterized protein</fullName>
    </submittedName>
</protein>
<feature type="non-terminal residue" evidence="2">
    <location>
        <position position="203"/>
    </location>
</feature>
<feature type="region of interest" description="Disordered" evidence="1">
    <location>
        <begin position="1"/>
        <end position="26"/>
    </location>
</feature>
<dbReference type="AlphaFoldDB" id="A0AAD7JIN5"/>
<evidence type="ECO:0000313" key="2">
    <source>
        <dbReference type="EMBL" id="KAJ7763339.1"/>
    </source>
</evidence>
<gene>
    <name evidence="2" type="ORF">B0H16DRAFT_1527557</name>
</gene>
<name>A0AAD7JIN5_9AGAR</name>
<feature type="region of interest" description="Disordered" evidence="1">
    <location>
        <begin position="51"/>
        <end position="105"/>
    </location>
</feature>
<sequence length="203" mass="23073">MLSRTSQTFFRPANPKDTPKPVSSGRQWELVPPAVFPLFFLYSLTRNSLPRSEKHLRSTEHTADRKTSPPCRNFASTLSTRHTEIERSDERNEDARQQGACTAHPPHSLISYLTYTPVHPDVAIRHTGRGEHGQRWFEGRERCVRDRRPKMALLSSWTRRLHLHAQLPCAWASTSASREFGAAVHSRSPRSLLLHSSAPPSPP</sequence>
<feature type="compositionally biased region" description="Basic and acidic residues" evidence="1">
    <location>
        <begin position="81"/>
        <end position="96"/>
    </location>
</feature>
<accession>A0AAD7JIN5</accession>
<evidence type="ECO:0000313" key="3">
    <source>
        <dbReference type="Proteomes" id="UP001215598"/>
    </source>
</evidence>
<proteinExistence type="predicted"/>
<dbReference type="EMBL" id="JARKIB010000030">
    <property type="protein sequence ID" value="KAJ7763339.1"/>
    <property type="molecule type" value="Genomic_DNA"/>
</dbReference>
<evidence type="ECO:0000256" key="1">
    <source>
        <dbReference type="SAM" id="MobiDB-lite"/>
    </source>
</evidence>
<keyword evidence="3" id="KW-1185">Reference proteome</keyword>
<dbReference type="Proteomes" id="UP001215598">
    <property type="component" value="Unassembled WGS sequence"/>
</dbReference>
<organism evidence="2 3">
    <name type="scientific">Mycena metata</name>
    <dbReference type="NCBI Taxonomy" id="1033252"/>
    <lineage>
        <taxon>Eukaryota</taxon>
        <taxon>Fungi</taxon>
        <taxon>Dikarya</taxon>
        <taxon>Basidiomycota</taxon>
        <taxon>Agaricomycotina</taxon>
        <taxon>Agaricomycetes</taxon>
        <taxon>Agaricomycetidae</taxon>
        <taxon>Agaricales</taxon>
        <taxon>Marasmiineae</taxon>
        <taxon>Mycenaceae</taxon>
        <taxon>Mycena</taxon>
    </lineage>
</organism>
<reference evidence="2" key="1">
    <citation type="submission" date="2023-03" db="EMBL/GenBank/DDBJ databases">
        <title>Massive genome expansion in bonnet fungi (Mycena s.s.) driven by repeated elements and novel gene families across ecological guilds.</title>
        <authorList>
            <consortium name="Lawrence Berkeley National Laboratory"/>
            <person name="Harder C.B."/>
            <person name="Miyauchi S."/>
            <person name="Viragh M."/>
            <person name="Kuo A."/>
            <person name="Thoen E."/>
            <person name="Andreopoulos B."/>
            <person name="Lu D."/>
            <person name="Skrede I."/>
            <person name="Drula E."/>
            <person name="Henrissat B."/>
            <person name="Morin E."/>
            <person name="Kohler A."/>
            <person name="Barry K."/>
            <person name="LaButti K."/>
            <person name="Morin E."/>
            <person name="Salamov A."/>
            <person name="Lipzen A."/>
            <person name="Mereny Z."/>
            <person name="Hegedus B."/>
            <person name="Baldrian P."/>
            <person name="Stursova M."/>
            <person name="Weitz H."/>
            <person name="Taylor A."/>
            <person name="Grigoriev I.V."/>
            <person name="Nagy L.G."/>
            <person name="Martin F."/>
            <person name="Kauserud H."/>
        </authorList>
    </citation>
    <scope>NUCLEOTIDE SEQUENCE</scope>
    <source>
        <strain evidence="2">CBHHK182m</strain>
    </source>
</reference>
<comment type="caution">
    <text evidence="2">The sequence shown here is derived from an EMBL/GenBank/DDBJ whole genome shotgun (WGS) entry which is preliminary data.</text>
</comment>
<feature type="compositionally biased region" description="Basic and acidic residues" evidence="1">
    <location>
        <begin position="51"/>
        <end position="67"/>
    </location>
</feature>